<comment type="similarity">
    <text evidence="1">Belongs to the type-I restriction system S methylase family.</text>
</comment>
<evidence type="ECO:0000256" key="2">
    <source>
        <dbReference type="ARBA" id="ARBA00022747"/>
    </source>
</evidence>
<name>A0ABT2S2J4_9FIRM</name>
<reference evidence="5 6" key="1">
    <citation type="journal article" date="2021" name="ISME Commun">
        <title>Automated analysis of genomic sequences facilitates high-throughput and comprehensive description of bacteria.</title>
        <authorList>
            <person name="Hitch T.C.A."/>
        </authorList>
    </citation>
    <scope>NUCLEOTIDE SEQUENCE [LARGE SCALE GENOMIC DNA]</scope>
    <source>
        <strain evidence="5 6">Sanger_02</strain>
    </source>
</reference>
<dbReference type="Gene3D" id="3.90.220.20">
    <property type="entry name" value="DNA methylase specificity domains"/>
    <property type="match status" value="1"/>
</dbReference>
<evidence type="ECO:0000313" key="5">
    <source>
        <dbReference type="EMBL" id="MCU6698662.1"/>
    </source>
</evidence>
<keyword evidence="2" id="KW-0680">Restriction system</keyword>
<dbReference type="GO" id="GO:0016787">
    <property type="term" value="F:hydrolase activity"/>
    <property type="evidence" value="ECO:0007669"/>
    <property type="project" value="UniProtKB-KW"/>
</dbReference>
<evidence type="ECO:0000259" key="4">
    <source>
        <dbReference type="Pfam" id="PF01420"/>
    </source>
</evidence>
<comment type="caution">
    <text evidence="5">The sequence shown here is derived from an EMBL/GenBank/DDBJ whole genome shotgun (WGS) entry which is preliminary data.</text>
</comment>
<keyword evidence="5" id="KW-0378">Hydrolase</keyword>
<dbReference type="Proteomes" id="UP001207605">
    <property type="component" value="Unassembled WGS sequence"/>
</dbReference>
<keyword evidence="5" id="KW-0540">Nuclease</keyword>
<dbReference type="EMBL" id="JAOQJV010000001">
    <property type="protein sequence ID" value="MCU6698662.1"/>
    <property type="molecule type" value="Genomic_DNA"/>
</dbReference>
<keyword evidence="5" id="KW-0255">Endonuclease</keyword>
<proteinExistence type="inferred from homology"/>
<dbReference type="EC" id="3.1.21.-" evidence="5"/>
<keyword evidence="6" id="KW-1185">Reference proteome</keyword>
<dbReference type="InterPro" id="IPR000055">
    <property type="entry name" value="Restrct_endonuc_typeI_TRD"/>
</dbReference>
<sequence>MDDVTVKIGSGKTPSGGENAYVDAGIPLIRSQNVNDNKVDFEDIVYIDESTDKLMMNSRVFANDVLLNITGASIGRSAVYKGLDEANVNQHVCIIRPIEGYHPDFIQLNLASDRGQKQIKSSQAGGGREGLNFQQIGKMEFVFPTLDEQKQIGNYFNNIDHLITLHQRRHLYMKYTSKCMINITIIVKETTLCQN</sequence>
<protein>
    <submittedName>
        <fullName evidence="5">Restriction endonuclease subunit S</fullName>
        <ecNumber evidence="5">3.1.21.-</ecNumber>
    </submittedName>
</protein>
<dbReference type="SUPFAM" id="SSF116734">
    <property type="entry name" value="DNA methylase specificity domain"/>
    <property type="match status" value="1"/>
</dbReference>
<accession>A0ABT2S2J4</accession>
<organism evidence="5 6">
    <name type="scientific">Dorea ammoniilytica</name>
    <dbReference type="NCBI Taxonomy" id="2981788"/>
    <lineage>
        <taxon>Bacteria</taxon>
        <taxon>Bacillati</taxon>
        <taxon>Bacillota</taxon>
        <taxon>Clostridia</taxon>
        <taxon>Lachnospirales</taxon>
        <taxon>Lachnospiraceae</taxon>
        <taxon>Dorea</taxon>
    </lineage>
</organism>
<dbReference type="InterPro" id="IPR044946">
    <property type="entry name" value="Restrct_endonuc_typeI_TRD_sf"/>
</dbReference>
<evidence type="ECO:0000256" key="3">
    <source>
        <dbReference type="ARBA" id="ARBA00023125"/>
    </source>
</evidence>
<dbReference type="InterPro" id="IPR052021">
    <property type="entry name" value="Type-I_RS_S_subunit"/>
</dbReference>
<feature type="domain" description="Type I restriction modification DNA specificity" evidence="4">
    <location>
        <begin position="7"/>
        <end position="169"/>
    </location>
</feature>
<dbReference type="RefSeq" id="WP_262580485.1">
    <property type="nucleotide sequence ID" value="NZ_JAOQJV010000001.1"/>
</dbReference>
<dbReference type="Pfam" id="PF01420">
    <property type="entry name" value="Methylase_S"/>
    <property type="match status" value="1"/>
</dbReference>
<dbReference type="PANTHER" id="PTHR30408">
    <property type="entry name" value="TYPE-1 RESTRICTION ENZYME ECOKI SPECIFICITY PROTEIN"/>
    <property type="match status" value="1"/>
</dbReference>
<gene>
    <name evidence="5" type="ORF">OCV65_00165</name>
</gene>
<evidence type="ECO:0000256" key="1">
    <source>
        <dbReference type="ARBA" id="ARBA00010923"/>
    </source>
</evidence>
<keyword evidence="3" id="KW-0238">DNA-binding</keyword>
<evidence type="ECO:0000313" key="6">
    <source>
        <dbReference type="Proteomes" id="UP001207605"/>
    </source>
</evidence>
<dbReference type="PANTHER" id="PTHR30408:SF12">
    <property type="entry name" value="TYPE I RESTRICTION ENZYME MJAVIII SPECIFICITY SUBUNIT"/>
    <property type="match status" value="1"/>
</dbReference>
<dbReference type="GO" id="GO:0004519">
    <property type="term" value="F:endonuclease activity"/>
    <property type="evidence" value="ECO:0007669"/>
    <property type="project" value="UniProtKB-KW"/>
</dbReference>